<evidence type="ECO:0000259" key="8">
    <source>
        <dbReference type="Pfam" id="PF04413"/>
    </source>
</evidence>
<dbReference type="RefSeq" id="WP_354599622.1">
    <property type="nucleotide sequence ID" value="NZ_JBEWZI010000002.1"/>
</dbReference>
<keyword evidence="7" id="KW-0472">Membrane</keyword>
<evidence type="ECO:0000256" key="2">
    <source>
        <dbReference type="ARBA" id="ARBA00012621"/>
    </source>
</evidence>
<dbReference type="PANTHER" id="PTHR42755">
    <property type="entry name" value="3-DEOXY-MANNO-OCTULOSONATE CYTIDYLYLTRANSFERASE"/>
    <property type="match status" value="1"/>
</dbReference>
<evidence type="ECO:0000256" key="5">
    <source>
        <dbReference type="ARBA" id="ARBA00031445"/>
    </source>
</evidence>
<dbReference type="EC" id="2.4.99.12" evidence="2 7"/>
<comment type="function">
    <text evidence="7">Involved in lipopolysaccharide (LPS) biosynthesis. Catalyzes the transfer of 3-deoxy-D-manno-octulosonate (Kdo) residue(s) from CMP-Kdo to lipid IV(A), the tetraacyldisaccharide-1,4'-bisphosphate precursor of lipid A.</text>
</comment>
<dbReference type="EMBL" id="JBEWZI010000002">
    <property type="protein sequence ID" value="MET7013168.1"/>
    <property type="molecule type" value="Genomic_DNA"/>
</dbReference>
<dbReference type="Gene3D" id="3.40.50.2000">
    <property type="entry name" value="Glycogen Phosphorylase B"/>
    <property type="match status" value="1"/>
</dbReference>
<proteinExistence type="inferred from homology"/>
<comment type="similarity">
    <text evidence="7">Belongs to the glycosyltransferase group 1 family.</text>
</comment>
<comment type="catalytic activity">
    <reaction evidence="6 7">
        <text>lipid IVA (E. coli) + CMP-3-deoxy-beta-D-manno-octulosonate = alpha-Kdo-(2-&gt;6)-lipid IVA (E. coli) + CMP + H(+)</text>
        <dbReference type="Rhea" id="RHEA:28066"/>
        <dbReference type="ChEBI" id="CHEBI:15378"/>
        <dbReference type="ChEBI" id="CHEBI:58603"/>
        <dbReference type="ChEBI" id="CHEBI:60364"/>
        <dbReference type="ChEBI" id="CHEBI:60377"/>
        <dbReference type="ChEBI" id="CHEBI:85987"/>
        <dbReference type="EC" id="2.4.99.12"/>
    </reaction>
</comment>
<evidence type="ECO:0000256" key="7">
    <source>
        <dbReference type="RuleBase" id="RU365103"/>
    </source>
</evidence>
<keyword evidence="7" id="KW-0448">Lipopolysaccharide biosynthesis</keyword>
<keyword evidence="10" id="KW-1185">Reference proteome</keyword>
<keyword evidence="4 7" id="KW-0808">Transferase</keyword>
<dbReference type="Gene3D" id="3.40.50.11720">
    <property type="entry name" value="3-Deoxy-D-manno-octulosonic-acid transferase, N-terminal domain"/>
    <property type="match status" value="1"/>
</dbReference>
<dbReference type="Pfam" id="PF04413">
    <property type="entry name" value="Glycos_transf_N"/>
    <property type="match status" value="1"/>
</dbReference>
<evidence type="ECO:0000313" key="10">
    <source>
        <dbReference type="Proteomes" id="UP001549691"/>
    </source>
</evidence>
<evidence type="ECO:0000256" key="4">
    <source>
        <dbReference type="ARBA" id="ARBA00022679"/>
    </source>
</evidence>
<keyword evidence="9" id="KW-0328">Glycosyltransferase</keyword>
<evidence type="ECO:0000256" key="1">
    <source>
        <dbReference type="ARBA" id="ARBA00004713"/>
    </source>
</evidence>
<dbReference type="InterPro" id="IPR039901">
    <property type="entry name" value="Kdotransferase"/>
</dbReference>
<keyword evidence="7" id="KW-1003">Cell membrane</keyword>
<comment type="caution">
    <text evidence="9">The sequence shown here is derived from an EMBL/GenBank/DDBJ whole genome shotgun (WGS) entry which is preliminary data.</text>
</comment>
<dbReference type="SUPFAM" id="SSF53756">
    <property type="entry name" value="UDP-Glycosyltransferase/glycogen phosphorylase"/>
    <property type="match status" value="1"/>
</dbReference>
<dbReference type="InterPro" id="IPR007507">
    <property type="entry name" value="Glycos_transf_N"/>
</dbReference>
<evidence type="ECO:0000256" key="3">
    <source>
        <dbReference type="ARBA" id="ARBA00019077"/>
    </source>
</evidence>
<dbReference type="PANTHER" id="PTHR42755:SF1">
    <property type="entry name" value="3-DEOXY-D-MANNO-OCTULOSONIC ACID TRANSFERASE, MITOCHONDRIAL-RELATED"/>
    <property type="match status" value="1"/>
</dbReference>
<dbReference type="NCBIfam" id="NF004386">
    <property type="entry name" value="PRK05749.1-2"/>
    <property type="match status" value="1"/>
</dbReference>
<accession>A0ABV2TJ01</accession>
<comment type="pathway">
    <text evidence="1 7">Bacterial outer membrane biogenesis; LPS core biosynthesis.</text>
</comment>
<reference evidence="9 10" key="1">
    <citation type="submission" date="2024-07" db="EMBL/GenBank/DDBJ databases">
        <title>Uliginosibacterium flavum JJ3220;KACC:17644.</title>
        <authorList>
            <person name="Kim M.K."/>
        </authorList>
    </citation>
    <scope>NUCLEOTIDE SEQUENCE [LARGE SCALE GENOMIC DNA]</scope>
    <source>
        <strain evidence="9 10">KACC:17644</strain>
    </source>
</reference>
<sequence>MIRLLYSVLWHLALPLIGLRLLYRARKQPEYLQHLAERFGAAPLIGERPRIWLHAVSVGETRAAQPLIKALLAQHPQHEILLSHMTPTGRAASGELFGKEERVTRSYLPYDFPWAQRRFLARARPQLGVVMETEVWPNLMHAAGIAGVPMLLVNARLSARSARGYQKLGGLARDTFARFAKVLAQTPDDAQRLATCGASGVEVTGNVKFDLELAPALLALGAEFKAAAAGRPVILAASTREGEEEPLLAAFSRHAPPEVLLVLVPRHPQRFNEVAARIAGQNLIYARRSAGLRIAPGTRVWLGDSMGEMLAYYGMADVAIIGGSWQPLGGQNLIEACAAGAPVLVGPHTFNFTEAAAKAIEAGAARRCSDLNEALQVCAALLANGATLQAMSRAGQGFAASNRGATARTLQTINAVLKA</sequence>
<evidence type="ECO:0000313" key="9">
    <source>
        <dbReference type="EMBL" id="MET7013168.1"/>
    </source>
</evidence>
<dbReference type="GO" id="GO:0043842">
    <property type="term" value="F:Kdo transferase activity"/>
    <property type="evidence" value="ECO:0007669"/>
    <property type="project" value="UniProtKB-EC"/>
</dbReference>
<evidence type="ECO:0000256" key="6">
    <source>
        <dbReference type="ARBA" id="ARBA00049183"/>
    </source>
</evidence>
<name>A0ABV2TJ01_9RHOO</name>
<protein>
    <recommendedName>
        <fullName evidence="3 7">3-deoxy-D-manno-octulosonic acid transferase</fullName>
        <shortName evidence="7">Kdo transferase</shortName>
        <ecNumber evidence="2 7">2.4.99.12</ecNumber>
    </recommendedName>
    <alternativeName>
        <fullName evidence="5 7">Lipid IV(A) 3-deoxy-D-manno-octulosonic acid transferase</fullName>
    </alternativeName>
</protein>
<dbReference type="Proteomes" id="UP001549691">
    <property type="component" value="Unassembled WGS sequence"/>
</dbReference>
<organism evidence="9 10">
    <name type="scientific">Uliginosibacterium flavum</name>
    <dbReference type="NCBI Taxonomy" id="1396831"/>
    <lineage>
        <taxon>Bacteria</taxon>
        <taxon>Pseudomonadati</taxon>
        <taxon>Pseudomonadota</taxon>
        <taxon>Betaproteobacteria</taxon>
        <taxon>Rhodocyclales</taxon>
        <taxon>Zoogloeaceae</taxon>
        <taxon>Uliginosibacterium</taxon>
    </lineage>
</organism>
<gene>
    <name evidence="9" type="primary">waaA</name>
    <name evidence="9" type="ORF">ABXR19_03135</name>
</gene>
<feature type="domain" description="3-deoxy-D-manno-octulosonic-acid transferase N-terminal" evidence="8">
    <location>
        <begin position="34"/>
        <end position="210"/>
    </location>
</feature>
<dbReference type="InterPro" id="IPR038107">
    <property type="entry name" value="Glycos_transf_N_sf"/>
</dbReference>
<comment type="subcellular location">
    <subcellularLocation>
        <location evidence="7">Cell membrane</location>
    </subcellularLocation>
</comment>